<evidence type="ECO:0000313" key="10">
    <source>
        <dbReference type="Proteomes" id="UP001562354"/>
    </source>
</evidence>
<evidence type="ECO:0000256" key="7">
    <source>
        <dbReference type="SAM" id="MobiDB-lite"/>
    </source>
</evidence>
<comment type="subcellular location">
    <subcellularLocation>
        <location evidence="1">Endosome</location>
    </subcellularLocation>
</comment>
<keyword evidence="4" id="KW-0967">Endosome</keyword>
<feature type="compositionally biased region" description="Pro residues" evidence="7">
    <location>
        <begin position="52"/>
        <end position="65"/>
    </location>
</feature>
<proteinExistence type="inferred from homology"/>
<evidence type="ECO:0000259" key="8">
    <source>
        <dbReference type="PROSITE" id="PS51314"/>
    </source>
</evidence>
<keyword evidence="10" id="KW-1185">Reference proteome</keyword>
<dbReference type="RefSeq" id="XP_069203242.1">
    <property type="nucleotide sequence ID" value="XM_069345417.1"/>
</dbReference>
<evidence type="ECO:0000256" key="4">
    <source>
        <dbReference type="ARBA" id="ARBA00022753"/>
    </source>
</evidence>
<dbReference type="Pfam" id="PF07200">
    <property type="entry name" value="Mod_r"/>
    <property type="match status" value="1"/>
</dbReference>
<keyword evidence="5 6" id="KW-0653">Protein transport</keyword>
<feature type="domain" description="VPS37 C-terminal" evidence="8">
    <location>
        <begin position="175"/>
        <end position="264"/>
    </location>
</feature>
<organism evidence="9 10">
    <name type="scientific">Neodothiora populina</name>
    <dbReference type="NCBI Taxonomy" id="2781224"/>
    <lineage>
        <taxon>Eukaryota</taxon>
        <taxon>Fungi</taxon>
        <taxon>Dikarya</taxon>
        <taxon>Ascomycota</taxon>
        <taxon>Pezizomycotina</taxon>
        <taxon>Dothideomycetes</taxon>
        <taxon>Dothideomycetidae</taxon>
        <taxon>Dothideales</taxon>
        <taxon>Dothioraceae</taxon>
        <taxon>Neodothiora</taxon>
    </lineage>
</organism>
<dbReference type="PANTHER" id="PTHR13678:SF2">
    <property type="entry name" value="VACUOLAR PROTEIN SORTING-ASSOCIATED PROTEIN 37A"/>
    <property type="match status" value="1"/>
</dbReference>
<evidence type="ECO:0000256" key="2">
    <source>
        <dbReference type="ARBA" id="ARBA00007617"/>
    </source>
</evidence>
<protein>
    <recommendedName>
        <fullName evidence="8">VPS37 C-terminal domain-containing protein</fullName>
    </recommendedName>
</protein>
<evidence type="ECO:0000256" key="1">
    <source>
        <dbReference type="ARBA" id="ARBA00004177"/>
    </source>
</evidence>
<comment type="similarity">
    <text evidence="2">Belongs to the VPS37 family.</text>
</comment>
<feature type="region of interest" description="Disordered" evidence="7">
    <location>
        <begin position="1"/>
        <end position="95"/>
    </location>
</feature>
<gene>
    <name evidence="9" type="ORF">AAFC00_005605</name>
</gene>
<keyword evidence="3 6" id="KW-0813">Transport</keyword>
<evidence type="ECO:0000256" key="5">
    <source>
        <dbReference type="ARBA" id="ARBA00022927"/>
    </source>
</evidence>
<dbReference type="GeneID" id="95979304"/>
<dbReference type="InterPro" id="IPR037202">
    <property type="entry name" value="ESCRT_assembly_dom"/>
</dbReference>
<dbReference type="Proteomes" id="UP001562354">
    <property type="component" value="Unassembled WGS sequence"/>
</dbReference>
<reference evidence="9 10" key="1">
    <citation type="submission" date="2024-07" db="EMBL/GenBank/DDBJ databases">
        <title>Draft sequence of the Neodothiora populina.</title>
        <authorList>
            <person name="Drown D.D."/>
            <person name="Schuette U.S."/>
            <person name="Buechlein A.B."/>
            <person name="Rusch D.R."/>
            <person name="Winton L.W."/>
            <person name="Adams G.A."/>
        </authorList>
    </citation>
    <scope>NUCLEOTIDE SEQUENCE [LARGE SCALE GENOMIC DNA]</scope>
    <source>
        <strain evidence="9 10">CPC 39397</strain>
    </source>
</reference>
<sequence>MSYMPDSVGQYSAADVHSQSRYDGPAYTSTPPPPPPKPASGRNSAMGTPLRNVPPPPPPPPPGYEPNPSAQSMARDRPAPDDYQISLPTPGWLPPFVQDLSTQDLRTLIEDPSLQASLLNNPETTHPSIPASRAPLQQALEGNIALASSLQQLESNLTHQRAAVQSRLLALRALEQQHRSKIAETEHALRNFSPMALYQRLNTSVQEQNALVRGIEESFLDESALASDRELSDFLRRLREAKRLSFLRSQRKERWDEGRVGGWR</sequence>
<name>A0ABR3PMH0_9PEZI</name>
<evidence type="ECO:0000256" key="3">
    <source>
        <dbReference type="ARBA" id="ARBA00022448"/>
    </source>
</evidence>
<evidence type="ECO:0000313" key="9">
    <source>
        <dbReference type="EMBL" id="KAL1306970.1"/>
    </source>
</evidence>
<accession>A0ABR3PMH0</accession>
<dbReference type="EMBL" id="JBFMKM010000004">
    <property type="protein sequence ID" value="KAL1306970.1"/>
    <property type="molecule type" value="Genomic_DNA"/>
</dbReference>
<comment type="caution">
    <text evidence="9">The sequence shown here is derived from an EMBL/GenBank/DDBJ whole genome shotgun (WGS) entry which is preliminary data.</text>
</comment>
<dbReference type="PROSITE" id="PS51314">
    <property type="entry name" value="VPS37_C"/>
    <property type="match status" value="1"/>
</dbReference>
<dbReference type="InterPro" id="IPR009851">
    <property type="entry name" value="Mod_r"/>
</dbReference>
<dbReference type="PANTHER" id="PTHR13678">
    <property type="entry name" value="VACUOLAR PROTEIN SORTING-ASSOCIATED PROTEIN 37"/>
    <property type="match status" value="1"/>
</dbReference>
<dbReference type="SUPFAM" id="SSF140111">
    <property type="entry name" value="Endosomal sorting complex assembly domain"/>
    <property type="match status" value="1"/>
</dbReference>
<evidence type="ECO:0000256" key="6">
    <source>
        <dbReference type="PROSITE-ProRule" id="PRU00646"/>
    </source>
</evidence>